<name>A0A9D4GAD1_DREPO</name>
<gene>
    <name evidence="1" type="ORF">DPMN_138769</name>
</gene>
<proteinExistence type="predicted"/>
<dbReference type="EMBL" id="JAIWYP010000006">
    <property type="protein sequence ID" value="KAH3810377.1"/>
    <property type="molecule type" value="Genomic_DNA"/>
</dbReference>
<evidence type="ECO:0000313" key="2">
    <source>
        <dbReference type="Proteomes" id="UP000828390"/>
    </source>
</evidence>
<keyword evidence="2" id="KW-1185">Reference proteome</keyword>
<dbReference type="Proteomes" id="UP000828390">
    <property type="component" value="Unassembled WGS sequence"/>
</dbReference>
<organism evidence="1 2">
    <name type="scientific">Dreissena polymorpha</name>
    <name type="common">Zebra mussel</name>
    <name type="synonym">Mytilus polymorpha</name>
    <dbReference type="NCBI Taxonomy" id="45954"/>
    <lineage>
        <taxon>Eukaryota</taxon>
        <taxon>Metazoa</taxon>
        <taxon>Spiralia</taxon>
        <taxon>Lophotrochozoa</taxon>
        <taxon>Mollusca</taxon>
        <taxon>Bivalvia</taxon>
        <taxon>Autobranchia</taxon>
        <taxon>Heteroconchia</taxon>
        <taxon>Euheterodonta</taxon>
        <taxon>Imparidentia</taxon>
        <taxon>Neoheterodontei</taxon>
        <taxon>Myida</taxon>
        <taxon>Dreissenoidea</taxon>
        <taxon>Dreissenidae</taxon>
        <taxon>Dreissena</taxon>
    </lineage>
</organism>
<dbReference type="AlphaFoldDB" id="A0A9D4GAD1"/>
<sequence length="66" mass="7107">MFKKNVGRGRGGYNMFKKIKKMGGGYNMFKKKLMGRGVIMWASGGGEGGIMWAGGRGCNVGVMLVN</sequence>
<reference evidence="1" key="1">
    <citation type="journal article" date="2019" name="bioRxiv">
        <title>The Genome of the Zebra Mussel, Dreissena polymorpha: A Resource for Invasive Species Research.</title>
        <authorList>
            <person name="McCartney M.A."/>
            <person name="Auch B."/>
            <person name="Kono T."/>
            <person name="Mallez S."/>
            <person name="Zhang Y."/>
            <person name="Obille A."/>
            <person name="Becker A."/>
            <person name="Abrahante J.E."/>
            <person name="Garbe J."/>
            <person name="Badalamenti J.P."/>
            <person name="Herman A."/>
            <person name="Mangelson H."/>
            <person name="Liachko I."/>
            <person name="Sullivan S."/>
            <person name="Sone E.D."/>
            <person name="Koren S."/>
            <person name="Silverstein K.A.T."/>
            <person name="Beckman K.B."/>
            <person name="Gohl D.M."/>
        </authorList>
    </citation>
    <scope>NUCLEOTIDE SEQUENCE</scope>
    <source>
        <strain evidence="1">Duluth1</strain>
        <tissue evidence="1">Whole animal</tissue>
    </source>
</reference>
<reference evidence="1" key="2">
    <citation type="submission" date="2020-11" db="EMBL/GenBank/DDBJ databases">
        <authorList>
            <person name="McCartney M.A."/>
            <person name="Auch B."/>
            <person name="Kono T."/>
            <person name="Mallez S."/>
            <person name="Becker A."/>
            <person name="Gohl D.M."/>
            <person name="Silverstein K.A.T."/>
            <person name="Koren S."/>
            <person name="Bechman K.B."/>
            <person name="Herman A."/>
            <person name="Abrahante J.E."/>
            <person name="Garbe J."/>
        </authorList>
    </citation>
    <scope>NUCLEOTIDE SEQUENCE</scope>
    <source>
        <strain evidence="1">Duluth1</strain>
        <tissue evidence="1">Whole animal</tissue>
    </source>
</reference>
<comment type="caution">
    <text evidence="1">The sequence shown here is derived from an EMBL/GenBank/DDBJ whole genome shotgun (WGS) entry which is preliminary data.</text>
</comment>
<feature type="non-terminal residue" evidence="1">
    <location>
        <position position="1"/>
    </location>
</feature>
<protein>
    <submittedName>
        <fullName evidence="1">Uncharacterized protein</fullName>
    </submittedName>
</protein>
<evidence type="ECO:0000313" key="1">
    <source>
        <dbReference type="EMBL" id="KAH3810377.1"/>
    </source>
</evidence>
<accession>A0A9D4GAD1</accession>